<dbReference type="InterPro" id="IPR029442">
    <property type="entry name" value="GyrI-like"/>
</dbReference>
<comment type="caution">
    <text evidence="2">The sequence shown here is derived from an EMBL/GenBank/DDBJ whole genome shotgun (WGS) entry which is preliminary data.</text>
</comment>
<dbReference type="PANTHER" id="PTHR36444:SF2">
    <property type="entry name" value="TRANSCRIPTIONAL REGULATOR PROTEIN YOBU-RELATED"/>
    <property type="match status" value="1"/>
</dbReference>
<dbReference type="Proteomes" id="UP000611215">
    <property type="component" value="Unassembled WGS sequence"/>
</dbReference>
<reference evidence="2 3" key="1">
    <citation type="submission" date="2020-11" db="EMBL/GenBank/DDBJ databases">
        <title>Winogradskyella marina sp. nov., isolated from marine sediment.</title>
        <authorList>
            <person name="Bo J."/>
            <person name="Wang S."/>
            <person name="Song X."/>
            <person name="Du Z."/>
        </authorList>
    </citation>
    <scope>NUCLEOTIDE SEQUENCE [LARGE SCALE GENOMIC DNA]</scope>
    <source>
        <strain evidence="2 3">F6397</strain>
    </source>
</reference>
<evidence type="ECO:0000313" key="3">
    <source>
        <dbReference type="Proteomes" id="UP000611215"/>
    </source>
</evidence>
<dbReference type="InterPro" id="IPR053182">
    <property type="entry name" value="YobU-like_regulator"/>
</dbReference>
<dbReference type="SMART" id="SM00871">
    <property type="entry name" value="AraC_E_bind"/>
    <property type="match status" value="1"/>
</dbReference>
<name>A0ABS0EGW2_9FLAO</name>
<organism evidence="2 3">
    <name type="scientific">Winogradskyella marina</name>
    <dbReference type="NCBI Taxonomy" id="2785530"/>
    <lineage>
        <taxon>Bacteria</taxon>
        <taxon>Pseudomonadati</taxon>
        <taxon>Bacteroidota</taxon>
        <taxon>Flavobacteriia</taxon>
        <taxon>Flavobacteriales</taxon>
        <taxon>Flavobacteriaceae</taxon>
        <taxon>Winogradskyella</taxon>
    </lineage>
</organism>
<dbReference type="InterPro" id="IPR011256">
    <property type="entry name" value="Reg_factor_effector_dom_sf"/>
</dbReference>
<dbReference type="InterPro" id="IPR010499">
    <property type="entry name" value="AraC_E-bd"/>
</dbReference>
<dbReference type="RefSeq" id="WP_195870786.1">
    <property type="nucleotide sequence ID" value="NZ_JADOET010000004.1"/>
</dbReference>
<keyword evidence="3" id="KW-1185">Reference proteome</keyword>
<evidence type="ECO:0000259" key="1">
    <source>
        <dbReference type="SMART" id="SM00871"/>
    </source>
</evidence>
<dbReference type="SUPFAM" id="SSF55136">
    <property type="entry name" value="Probable bacterial effector-binding domain"/>
    <property type="match status" value="1"/>
</dbReference>
<evidence type="ECO:0000313" key="2">
    <source>
        <dbReference type="EMBL" id="MBF8149508.1"/>
    </source>
</evidence>
<feature type="domain" description="AraC effector-binding" evidence="1">
    <location>
        <begin position="1"/>
        <end position="152"/>
    </location>
</feature>
<dbReference type="PANTHER" id="PTHR36444">
    <property type="entry name" value="TRANSCRIPTIONAL REGULATOR PROTEIN YOBU-RELATED"/>
    <property type="match status" value="1"/>
</dbReference>
<protein>
    <submittedName>
        <fullName evidence="2">GyrI-like domain-containing protein</fullName>
    </submittedName>
</protein>
<sequence>MIPKIKNCSEIKVIGLSAKIKMNEQHKIMALWKQFMPRKHEIENLASEDLIAIQIYSDFNNLEKPFDIWACAEVLDDHNLPEAMETFMIPQGDYAIFNHKGMDAGATYQKIMTEWLPTSGYDIDARPHFQVMGEKYKNGSSDSEEDFYVPIRLIKN</sequence>
<accession>A0ABS0EGW2</accession>
<gene>
    <name evidence="2" type="ORF">ITJ86_06340</name>
</gene>
<proteinExistence type="predicted"/>
<dbReference type="Gene3D" id="3.20.80.10">
    <property type="entry name" value="Regulatory factor, effector binding domain"/>
    <property type="match status" value="1"/>
</dbReference>
<dbReference type="EMBL" id="JADOET010000004">
    <property type="protein sequence ID" value="MBF8149508.1"/>
    <property type="molecule type" value="Genomic_DNA"/>
</dbReference>
<dbReference type="Pfam" id="PF06445">
    <property type="entry name" value="GyrI-like"/>
    <property type="match status" value="1"/>
</dbReference>